<proteinExistence type="predicted"/>
<dbReference type="Proteomes" id="UP000068164">
    <property type="component" value="Unassembled WGS sequence"/>
</dbReference>
<keyword evidence="2" id="KW-1185">Reference proteome</keyword>
<protein>
    <submittedName>
        <fullName evidence="1">Uncharacterized protein</fullName>
    </submittedName>
</protein>
<organism evidence="1 2">
    <name type="scientific">Rhizobium altiplani</name>
    <dbReference type="NCBI Taxonomy" id="1864509"/>
    <lineage>
        <taxon>Bacteria</taxon>
        <taxon>Pseudomonadati</taxon>
        <taxon>Pseudomonadota</taxon>
        <taxon>Alphaproteobacteria</taxon>
        <taxon>Hyphomicrobiales</taxon>
        <taxon>Rhizobiaceae</taxon>
        <taxon>Rhizobium/Agrobacterium group</taxon>
        <taxon>Rhizobium</taxon>
    </lineage>
</organism>
<dbReference type="AlphaFoldDB" id="A0A109JN61"/>
<evidence type="ECO:0000313" key="2">
    <source>
        <dbReference type="Proteomes" id="UP000068164"/>
    </source>
</evidence>
<dbReference type="EMBL" id="LNCD01000075">
    <property type="protein sequence ID" value="KWV51993.1"/>
    <property type="molecule type" value="Genomic_DNA"/>
</dbReference>
<reference evidence="1 2" key="1">
    <citation type="submission" date="2015-11" db="EMBL/GenBank/DDBJ databases">
        <title>Draft Genome Sequence of the Strain BR 10423 (Rhizobium sp.) isolated from nodules of Mimosa pudica.</title>
        <authorList>
            <person name="Barauna A.C."/>
            <person name="Zilli J.E."/>
            <person name="Simoes-Araujo J.L."/>
            <person name="Reis V.M."/>
            <person name="James E.K."/>
            <person name="Reis F.B.Jr."/>
            <person name="Rouws L.F."/>
            <person name="Passos S.R."/>
            <person name="Gois S.R."/>
        </authorList>
    </citation>
    <scope>NUCLEOTIDE SEQUENCE [LARGE SCALE GENOMIC DNA]</scope>
    <source>
        <strain evidence="1 2">BR10423</strain>
    </source>
</reference>
<accession>A0A109JN61</accession>
<comment type="caution">
    <text evidence="1">The sequence shown here is derived from an EMBL/GenBank/DDBJ whole genome shotgun (WGS) entry which is preliminary data.</text>
</comment>
<name>A0A109JN61_9HYPH</name>
<gene>
    <name evidence="1" type="ORF">AS026_05330</name>
</gene>
<sequence length="69" mass="7321">MTGIIYHPHADEISKSLVVGSNPFKAIIIWAAAGPSGYALNRRASTGFCATLQLIDFVSNVLQEELGCG</sequence>
<evidence type="ECO:0000313" key="1">
    <source>
        <dbReference type="EMBL" id="KWV51993.1"/>
    </source>
</evidence>